<protein>
    <submittedName>
        <fullName evidence="1">Uncharacterized protein</fullName>
    </submittedName>
</protein>
<dbReference type="InterPro" id="IPR029063">
    <property type="entry name" value="SAM-dependent_MTases_sf"/>
</dbReference>
<dbReference type="Proteomes" id="UP000199513">
    <property type="component" value="Unassembled WGS sequence"/>
</dbReference>
<dbReference type="RefSeq" id="WP_091541580.1">
    <property type="nucleotide sequence ID" value="NZ_FONY01000007.1"/>
</dbReference>
<dbReference type="STRING" id="1003.SAMN04488541_1007109"/>
<organism evidence="1 2">
    <name type="scientific">Thermoflexibacter ruber</name>
    <dbReference type="NCBI Taxonomy" id="1003"/>
    <lineage>
        <taxon>Bacteria</taxon>
        <taxon>Pseudomonadati</taxon>
        <taxon>Bacteroidota</taxon>
        <taxon>Cytophagia</taxon>
        <taxon>Cytophagales</taxon>
        <taxon>Thermoflexibacteraceae</taxon>
        <taxon>Thermoflexibacter</taxon>
    </lineage>
</organism>
<gene>
    <name evidence="1" type="ORF">SAMN04488541_1007109</name>
</gene>
<dbReference type="AlphaFoldDB" id="A0A1I2DPX0"/>
<proteinExistence type="predicted"/>
<reference evidence="1 2" key="1">
    <citation type="submission" date="2016-10" db="EMBL/GenBank/DDBJ databases">
        <authorList>
            <person name="de Groot N.N."/>
        </authorList>
    </citation>
    <scope>NUCLEOTIDE SEQUENCE [LARGE SCALE GENOMIC DNA]</scope>
    <source>
        <strain>GEY</strain>
        <strain evidence="2">DSM 9560</strain>
    </source>
</reference>
<dbReference type="SUPFAM" id="SSF53335">
    <property type="entry name" value="S-adenosyl-L-methionine-dependent methyltransferases"/>
    <property type="match status" value="1"/>
</dbReference>
<evidence type="ECO:0000313" key="1">
    <source>
        <dbReference type="EMBL" id="SFE82323.1"/>
    </source>
</evidence>
<name>A0A1I2DPX0_9BACT</name>
<accession>A0A1I2DPX0</accession>
<sequence length="919" mass="107217">MKKLDLILSDLEKLNHKESISLAQIDELIDSLSYTPLKQYLLCLKVGVKPDDATSILLKRLTEDFFGKMPLTEVRLKSSIAENAIQELVNQAVLLIAKPFYKVNKNEKGEVISLKAENLSIENYEQSIINYLSDNEVIIFTNFRKVFIFDKEAIEEFQAIQQLDFAQFLCLSAEKNSLAGLVQSWQKEYENTYISRQLDKTFKKFLQEESQSDLAQRFIFIKHLENCNLLPTHFLKNLYAANLQLWDTLGEEAVGKHFLQTINDFIASYYTFENEEFTTFQKSWTEQALGIQQNEKVKSLSDYNYLKINEYALGKAFENLYGMNNGFSEEVYDFFCENTLFYLFENQIDKILENIDKSNLKKAKQLFEEVQKNSIFNPFFESGIVLAKMLKLIFKQYQRIGNHIDKILDESTSLLDKDEHWKKLASFKEELGLNDLRKLIANIILHQLFISPLNQEPETAKQEQETINQKLLNTLKLNVYLSAIKLAPSAFHFKKLMPEEEKKALAKFGNNFVLPSYFSAVACLLPYEKWKDKTYKELISQYMAQVNENEFLTLFIPSQLLFNEVDTNLRQLLFIENSLLKVKLFEQEKTEWCFLQVQKKKPSKNHTFSFTLSNYESFSYKNELIAGFSPLSFHLIKFEQQIDYQICSKIKGQNPTLEEMGYTFKKEFKLSNDAHFFFRTQEEQTLPFCEGRMIEAYACEDTFKYFIPKEKAHTQLLSQEVNALKKRFNLSQKNYEIIGIFNEKGFLLDYESERLVIKLNATAQDRSMIAAILPAKVFAENNLLYLSNFSYSRGEKDLLQEFLNQEDLLFLLALFNSFAFNFYVQKIGLADLSLLPFPKLIHRKDKQTLKSQIIAKAFAILSNQNEGIFKDLGKKIGIESVPTITNPLYSDLRLDLESLIAKEVFELSEEEFEYVKENF</sequence>
<evidence type="ECO:0000313" key="2">
    <source>
        <dbReference type="Proteomes" id="UP000199513"/>
    </source>
</evidence>
<dbReference type="EMBL" id="FONY01000007">
    <property type="protein sequence ID" value="SFE82323.1"/>
    <property type="molecule type" value="Genomic_DNA"/>
</dbReference>
<keyword evidence="2" id="KW-1185">Reference proteome</keyword>